<gene>
    <name evidence="1" type="ORF">VDA_000212</name>
</gene>
<evidence type="ECO:0000313" key="1">
    <source>
        <dbReference type="EMBL" id="EEZ39196.1"/>
    </source>
</evidence>
<evidence type="ECO:0000313" key="2">
    <source>
        <dbReference type="Proteomes" id="UP000003579"/>
    </source>
</evidence>
<organism evidence="1 2">
    <name type="scientific">Photobacterium damselae subsp. damselae CIP 102761</name>
    <dbReference type="NCBI Taxonomy" id="675817"/>
    <lineage>
        <taxon>Bacteria</taxon>
        <taxon>Pseudomonadati</taxon>
        <taxon>Pseudomonadota</taxon>
        <taxon>Gammaproteobacteria</taxon>
        <taxon>Vibrionales</taxon>
        <taxon>Vibrionaceae</taxon>
        <taxon>Photobacterium</taxon>
    </lineage>
</organism>
<name>D0Z4X9_PHODD</name>
<dbReference type="AlphaFoldDB" id="D0Z4X9"/>
<dbReference type="EMBL" id="ADBS01000003">
    <property type="protein sequence ID" value="EEZ39196.1"/>
    <property type="molecule type" value="Genomic_DNA"/>
</dbReference>
<proteinExistence type="predicted"/>
<sequence>MDNVLQLLNTQFDIAPPKDHDEEIALIGFCRKVREPESS</sequence>
<reference evidence="1 2" key="1">
    <citation type="submission" date="2009-11" db="EMBL/GenBank/DDBJ databases">
        <authorList>
            <consortium name="Los Alamos National Laboratory (LANL)"/>
            <consortium name="National Microbial Pathogen Data Resource (NMPDR)"/>
            <person name="Munk A.C."/>
            <person name="Tapia R."/>
            <person name="Green L."/>
            <person name="Rogers Y."/>
            <person name="Detter J.C."/>
            <person name="Bruce D."/>
            <person name="Brettin T.S."/>
            <person name="Colwell R."/>
            <person name="Huq A."/>
            <person name="Grim C.J."/>
            <person name="Hasan N.A."/>
            <person name="Vonstein V."/>
            <person name="Bartels D."/>
        </authorList>
    </citation>
    <scope>NUCLEOTIDE SEQUENCE [LARGE SCALE GENOMIC DNA]</scope>
    <source>
        <strain evidence="1 2">CIP 102761</strain>
    </source>
</reference>
<protein>
    <submittedName>
        <fullName evidence="1">Uncharacterized protein</fullName>
    </submittedName>
</protein>
<keyword evidence="2" id="KW-1185">Reference proteome</keyword>
<dbReference type="Proteomes" id="UP000003579">
    <property type="component" value="Unassembled WGS sequence"/>
</dbReference>
<accession>D0Z4X9</accession>